<protein>
    <submittedName>
        <fullName evidence="3">Helix-turn-helix transcriptional regulator</fullName>
    </submittedName>
</protein>
<dbReference type="PROSITE" id="PS50943">
    <property type="entry name" value="HTH_CROC1"/>
    <property type="match status" value="1"/>
</dbReference>
<sequence length="92" mass="9928">MSHTEQPHESVAAEVRAQLARRRISGRRAALTMGWTEHYMSRRLTGKTPLDVNDLAAIAAVLNVPISTFIAPLDSGYAPSRKGADSVSVNSP</sequence>
<evidence type="ECO:0000259" key="2">
    <source>
        <dbReference type="PROSITE" id="PS50943"/>
    </source>
</evidence>
<proteinExistence type="predicted"/>
<evidence type="ECO:0000313" key="4">
    <source>
        <dbReference type="Proteomes" id="UP000680206"/>
    </source>
</evidence>
<accession>A0ABS3RRK1</accession>
<feature type="region of interest" description="Disordered" evidence="1">
    <location>
        <begin position="73"/>
        <end position="92"/>
    </location>
</feature>
<dbReference type="Proteomes" id="UP000680206">
    <property type="component" value="Unassembled WGS sequence"/>
</dbReference>
<name>A0ABS3RRK1_9ACTN</name>
<feature type="domain" description="HTH cro/C1-type" evidence="2">
    <location>
        <begin position="33"/>
        <end position="69"/>
    </location>
</feature>
<reference evidence="3 4" key="1">
    <citation type="submission" date="2021-03" db="EMBL/GenBank/DDBJ databases">
        <title>Actinomadura violae sp. nov., isolated from lichen in Thailand.</title>
        <authorList>
            <person name="Kanchanasin P."/>
            <person name="Saeng-In P."/>
            <person name="Phongsopitanun W."/>
            <person name="Yuki M."/>
            <person name="Kudo T."/>
            <person name="Ohkuma M."/>
            <person name="Tanasupawat S."/>
        </authorList>
    </citation>
    <scope>NUCLEOTIDE SEQUENCE [LARGE SCALE GENOMIC DNA]</scope>
    <source>
        <strain evidence="3 4">LCR2-06</strain>
    </source>
</reference>
<dbReference type="Gene3D" id="1.10.260.40">
    <property type="entry name" value="lambda repressor-like DNA-binding domains"/>
    <property type="match status" value="1"/>
</dbReference>
<dbReference type="InterPro" id="IPR010982">
    <property type="entry name" value="Lambda_DNA-bd_dom_sf"/>
</dbReference>
<dbReference type="SUPFAM" id="SSF47413">
    <property type="entry name" value="lambda repressor-like DNA-binding domains"/>
    <property type="match status" value="1"/>
</dbReference>
<comment type="caution">
    <text evidence="3">The sequence shown here is derived from an EMBL/GenBank/DDBJ whole genome shotgun (WGS) entry which is preliminary data.</text>
</comment>
<evidence type="ECO:0000313" key="3">
    <source>
        <dbReference type="EMBL" id="MBO2459357.1"/>
    </source>
</evidence>
<dbReference type="InterPro" id="IPR001387">
    <property type="entry name" value="Cro/C1-type_HTH"/>
</dbReference>
<gene>
    <name evidence="3" type="ORF">J4709_17395</name>
</gene>
<keyword evidence="4" id="KW-1185">Reference proteome</keyword>
<evidence type="ECO:0000256" key="1">
    <source>
        <dbReference type="SAM" id="MobiDB-lite"/>
    </source>
</evidence>
<dbReference type="RefSeq" id="WP_208241932.1">
    <property type="nucleotide sequence ID" value="NZ_JAGEPF010000010.1"/>
</dbReference>
<dbReference type="EMBL" id="JAGEPF010000010">
    <property type="protein sequence ID" value="MBO2459357.1"/>
    <property type="molecule type" value="Genomic_DNA"/>
</dbReference>
<organism evidence="3 4">
    <name type="scientific">Actinomadura violacea</name>
    <dbReference type="NCBI Taxonomy" id="2819934"/>
    <lineage>
        <taxon>Bacteria</taxon>
        <taxon>Bacillati</taxon>
        <taxon>Actinomycetota</taxon>
        <taxon>Actinomycetes</taxon>
        <taxon>Streptosporangiales</taxon>
        <taxon>Thermomonosporaceae</taxon>
        <taxon>Actinomadura</taxon>
    </lineage>
</organism>
<dbReference type="CDD" id="cd00093">
    <property type="entry name" value="HTH_XRE"/>
    <property type="match status" value="1"/>
</dbReference>